<evidence type="ECO:0000256" key="3">
    <source>
        <dbReference type="SAM" id="Phobius"/>
    </source>
</evidence>
<dbReference type="Gene3D" id="3.60.21.10">
    <property type="match status" value="1"/>
</dbReference>
<dbReference type="GO" id="GO:0016020">
    <property type="term" value="C:membrane"/>
    <property type="evidence" value="ECO:0007669"/>
    <property type="project" value="GOC"/>
</dbReference>
<name>A0A948TBL0_9BACT</name>
<protein>
    <submittedName>
        <fullName evidence="5">Metallophosphoesterase</fullName>
    </submittedName>
</protein>
<gene>
    <name evidence="5" type="ORF">H9777_06360</name>
</gene>
<dbReference type="GO" id="GO:0009245">
    <property type="term" value="P:lipid A biosynthetic process"/>
    <property type="evidence" value="ECO:0007669"/>
    <property type="project" value="TreeGrafter"/>
</dbReference>
<keyword evidence="2" id="KW-0378">Hydrolase</keyword>
<feature type="transmembrane region" description="Helical" evidence="3">
    <location>
        <begin position="37"/>
        <end position="56"/>
    </location>
</feature>
<feature type="transmembrane region" description="Helical" evidence="3">
    <location>
        <begin position="6"/>
        <end position="25"/>
    </location>
</feature>
<keyword evidence="3" id="KW-1133">Transmembrane helix</keyword>
<dbReference type="InterPro" id="IPR051158">
    <property type="entry name" value="Metallophosphoesterase_sf"/>
</dbReference>
<dbReference type="InterPro" id="IPR004843">
    <property type="entry name" value="Calcineurin-like_PHP"/>
</dbReference>
<evidence type="ECO:0000313" key="5">
    <source>
        <dbReference type="EMBL" id="MBU3837926.1"/>
    </source>
</evidence>
<evidence type="ECO:0000313" key="6">
    <source>
        <dbReference type="Proteomes" id="UP000783796"/>
    </source>
</evidence>
<keyword evidence="3" id="KW-0812">Transmembrane</keyword>
<evidence type="ECO:0000259" key="4">
    <source>
        <dbReference type="Pfam" id="PF00149"/>
    </source>
</evidence>
<dbReference type="CDD" id="cd07385">
    <property type="entry name" value="MPP_YkuE_C"/>
    <property type="match status" value="1"/>
</dbReference>
<keyword evidence="3" id="KW-0472">Membrane</keyword>
<feature type="transmembrane region" description="Helical" evidence="3">
    <location>
        <begin position="62"/>
        <end position="86"/>
    </location>
</feature>
<keyword evidence="1" id="KW-0479">Metal-binding</keyword>
<feature type="transmembrane region" description="Helical" evidence="3">
    <location>
        <begin position="98"/>
        <end position="120"/>
    </location>
</feature>
<dbReference type="Pfam" id="PF00149">
    <property type="entry name" value="Metallophos"/>
    <property type="match status" value="1"/>
</dbReference>
<evidence type="ECO:0000256" key="1">
    <source>
        <dbReference type="ARBA" id="ARBA00022723"/>
    </source>
</evidence>
<dbReference type="GO" id="GO:0008758">
    <property type="term" value="F:UDP-2,3-diacylglucosamine hydrolase activity"/>
    <property type="evidence" value="ECO:0007669"/>
    <property type="project" value="TreeGrafter"/>
</dbReference>
<sequence>MILLRVAIFFLLMLLLPDWYIHRIYIRCKKSKLYNRLLWWPTIGLLLMLALFIALHDSLHDYFGIFLIVTLCFCIPKLTFVLFSLALRGINKVAGLKIPHAAISALPALAMLGYILFGAIKGKENFKVREVTFTSANLPEEFDGYRVLQLSDIHSGSWKGNPEALKRAIDICNSQNADLALFTGDLVNSRSDELIEFMNIFSELKAKDGVYSVLGNHDYGTYVKWNSEADRITNIDSLISRENRMGWKMLNNSHTIIRRGNDSIAVIGVENSGRPPFPDYARLKEASADTEGMFQILMSHDPTHWRREVLPKSDIELTLSGHTHDMQITFFGLSVSSFIYPEHNGMYMEGDRGLYVNIGLGHVLFPMRLGAWPEITVITLKKK</sequence>
<dbReference type="SUPFAM" id="SSF56300">
    <property type="entry name" value="Metallo-dependent phosphatases"/>
    <property type="match status" value="1"/>
</dbReference>
<reference evidence="5" key="1">
    <citation type="journal article" date="2021" name="PeerJ">
        <title>Extensive microbial diversity within the chicken gut microbiome revealed by metagenomics and culture.</title>
        <authorList>
            <person name="Gilroy R."/>
            <person name="Ravi A."/>
            <person name="Getino M."/>
            <person name="Pursley I."/>
            <person name="Horton D.L."/>
            <person name="Alikhan N.F."/>
            <person name="Baker D."/>
            <person name="Gharbi K."/>
            <person name="Hall N."/>
            <person name="Watson M."/>
            <person name="Adriaenssens E.M."/>
            <person name="Foster-Nyarko E."/>
            <person name="Jarju S."/>
            <person name="Secka A."/>
            <person name="Antonio M."/>
            <person name="Oren A."/>
            <person name="Chaudhuri R.R."/>
            <person name="La Ragione R."/>
            <person name="Hildebrand F."/>
            <person name="Pallen M.J."/>
        </authorList>
    </citation>
    <scope>NUCLEOTIDE SEQUENCE</scope>
    <source>
        <strain evidence="5">G4-2901</strain>
    </source>
</reference>
<accession>A0A948TBL0</accession>
<evidence type="ECO:0000256" key="2">
    <source>
        <dbReference type="ARBA" id="ARBA00022801"/>
    </source>
</evidence>
<feature type="domain" description="Calcineurin-like phosphoesterase" evidence="4">
    <location>
        <begin position="146"/>
        <end position="325"/>
    </location>
</feature>
<dbReference type="Proteomes" id="UP000783796">
    <property type="component" value="Unassembled WGS sequence"/>
</dbReference>
<organism evidence="5 6">
    <name type="scientific">Candidatus Phocaeicola faecigallinarum</name>
    <dbReference type="NCBI Taxonomy" id="2838732"/>
    <lineage>
        <taxon>Bacteria</taxon>
        <taxon>Pseudomonadati</taxon>
        <taxon>Bacteroidota</taxon>
        <taxon>Bacteroidia</taxon>
        <taxon>Bacteroidales</taxon>
        <taxon>Bacteroidaceae</taxon>
        <taxon>Phocaeicola</taxon>
    </lineage>
</organism>
<dbReference type="InterPro" id="IPR029052">
    <property type="entry name" value="Metallo-depent_PP-like"/>
</dbReference>
<dbReference type="AlphaFoldDB" id="A0A948TBL0"/>
<dbReference type="EMBL" id="JAHLFW010000057">
    <property type="protein sequence ID" value="MBU3837926.1"/>
    <property type="molecule type" value="Genomic_DNA"/>
</dbReference>
<comment type="caution">
    <text evidence="5">The sequence shown here is derived from an EMBL/GenBank/DDBJ whole genome shotgun (WGS) entry which is preliminary data.</text>
</comment>
<reference evidence="5" key="2">
    <citation type="submission" date="2021-04" db="EMBL/GenBank/DDBJ databases">
        <authorList>
            <person name="Gilroy R."/>
        </authorList>
    </citation>
    <scope>NUCLEOTIDE SEQUENCE</scope>
    <source>
        <strain evidence="5">G4-2901</strain>
    </source>
</reference>
<dbReference type="PANTHER" id="PTHR31302">
    <property type="entry name" value="TRANSMEMBRANE PROTEIN WITH METALLOPHOSPHOESTERASE DOMAIN-RELATED"/>
    <property type="match status" value="1"/>
</dbReference>
<proteinExistence type="predicted"/>
<dbReference type="PANTHER" id="PTHR31302:SF31">
    <property type="entry name" value="PHOSPHODIESTERASE YAEI"/>
    <property type="match status" value="1"/>
</dbReference>
<dbReference type="GO" id="GO:0046872">
    <property type="term" value="F:metal ion binding"/>
    <property type="evidence" value="ECO:0007669"/>
    <property type="project" value="UniProtKB-KW"/>
</dbReference>